<accession>A0A243Q4I1</accession>
<feature type="transmembrane region" description="Helical" evidence="2">
    <location>
        <begin position="182"/>
        <end position="203"/>
    </location>
</feature>
<feature type="compositionally biased region" description="Basic and acidic residues" evidence="1">
    <location>
        <begin position="335"/>
        <end position="347"/>
    </location>
</feature>
<dbReference type="EMBL" id="NGFO01000036">
    <property type="protein sequence ID" value="OUC76278.1"/>
    <property type="molecule type" value="Genomic_DNA"/>
</dbReference>
<comment type="caution">
    <text evidence="3">The sequence shown here is derived from an EMBL/GenBank/DDBJ whole genome shotgun (WGS) entry which is preliminary data.</text>
</comment>
<proteinExistence type="predicted"/>
<dbReference type="OrthoDB" id="8477132at2"/>
<name>A0A243Q4I1_9ACTN</name>
<feature type="transmembrane region" description="Helical" evidence="2">
    <location>
        <begin position="248"/>
        <end position="274"/>
    </location>
</feature>
<sequence length="353" mass="38694">MHTDPSSQSVLVIADPGATEAIGKRLSESLSADSESAVGRQVSTRSHAYPIDEDTDFSDVVGTVDPDSASEDVVIYLTDLVRRSGTTPLVAEIHLSKRLGVISIPGMGAASVDRRTRDLARMVVAEVSSEPGEQPATERIHRVQDDDVVHYLAPSRLSRLRLLAGMVYANRPWRVVAGMSKVMMAAFATGAVSLAYGTMWQLSDMMGPWRLSVATVLSIAALIAWLIIEHDLWERPPSREERERAVLYNMSTVVTLTIGVIVFYVVVFFLLLLTAWWTIPPDMVTDQIGDPVDFWTLVVMAWLVASVATLGGALGSGMEDDDAVRAATYGARQRQRFERDDDGDRRSATSKSR</sequence>
<keyword evidence="4" id="KW-1185">Reference proteome</keyword>
<feature type="transmembrane region" description="Helical" evidence="2">
    <location>
        <begin position="209"/>
        <end position="228"/>
    </location>
</feature>
<keyword evidence="2" id="KW-0812">Transmembrane</keyword>
<organism evidence="3 4">
    <name type="scientific">Gordonia lacunae</name>
    <dbReference type="NCBI Taxonomy" id="417102"/>
    <lineage>
        <taxon>Bacteria</taxon>
        <taxon>Bacillati</taxon>
        <taxon>Actinomycetota</taxon>
        <taxon>Actinomycetes</taxon>
        <taxon>Mycobacteriales</taxon>
        <taxon>Gordoniaceae</taxon>
        <taxon>Gordonia</taxon>
    </lineage>
</organism>
<dbReference type="RefSeq" id="WP_086537458.1">
    <property type="nucleotide sequence ID" value="NZ_NGFO01000036.1"/>
</dbReference>
<keyword evidence="2" id="KW-0472">Membrane</keyword>
<protein>
    <recommendedName>
        <fullName evidence="5">5,10-methylene-tetrahydrofolate dehydrogenase</fullName>
    </recommendedName>
</protein>
<feature type="transmembrane region" description="Helical" evidence="2">
    <location>
        <begin position="294"/>
        <end position="315"/>
    </location>
</feature>
<evidence type="ECO:0000313" key="4">
    <source>
        <dbReference type="Proteomes" id="UP000194632"/>
    </source>
</evidence>
<evidence type="ECO:0008006" key="5">
    <source>
        <dbReference type="Google" id="ProtNLM"/>
    </source>
</evidence>
<evidence type="ECO:0000313" key="3">
    <source>
        <dbReference type="EMBL" id="OUC76278.1"/>
    </source>
</evidence>
<feature type="region of interest" description="Disordered" evidence="1">
    <location>
        <begin position="329"/>
        <end position="353"/>
    </location>
</feature>
<gene>
    <name evidence="3" type="ORF">CA982_22770</name>
</gene>
<dbReference type="AlphaFoldDB" id="A0A243Q4I1"/>
<keyword evidence="2" id="KW-1133">Transmembrane helix</keyword>
<evidence type="ECO:0000256" key="1">
    <source>
        <dbReference type="SAM" id="MobiDB-lite"/>
    </source>
</evidence>
<evidence type="ECO:0000256" key="2">
    <source>
        <dbReference type="SAM" id="Phobius"/>
    </source>
</evidence>
<dbReference type="Proteomes" id="UP000194632">
    <property type="component" value="Unassembled WGS sequence"/>
</dbReference>
<reference evidence="3 4" key="1">
    <citation type="submission" date="2017-05" db="EMBL/GenBank/DDBJ databases">
        <title>Biotechnological potential of actinobacteria isolated from South African environments.</title>
        <authorList>
            <person name="Le Roes-Hill M."/>
            <person name="Prins A."/>
            <person name="Durrell K.A."/>
        </authorList>
    </citation>
    <scope>NUCLEOTIDE SEQUENCE [LARGE SCALE GENOMIC DNA]</scope>
    <source>
        <strain evidence="3">BS2</strain>
    </source>
</reference>